<protein>
    <recommendedName>
        <fullName evidence="3">HNH endonuclease</fullName>
    </recommendedName>
</protein>
<keyword evidence="2" id="KW-1185">Reference proteome</keyword>
<accession>A0ABV5P359</accession>
<reference evidence="1 2" key="1">
    <citation type="submission" date="2024-09" db="EMBL/GenBank/DDBJ databases">
        <authorList>
            <person name="Sun Q."/>
            <person name="Mori K."/>
        </authorList>
    </citation>
    <scope>NUCLEOTIDE SEQUENCE [LARGE SCALE GENOMIC DNA]</scope>
    <source>
        <strain evidence="1 2">JCM 3324</strain>
    </source>
</reference>
<sequence length="103" mass="11532">MGLCEVCGKRRAEHQHHRDPRGMGGDDSALVNSPANALDLCLWCHEWIENHRTIAYGVKWLLRTGLDPREEPVLLASAYGQGWMLLDEHGGATWVTGMPWALV</sequence>
<proteinExistence type="predicted"/>
<gene>
    <name evidence="1" type="ORF">ACFFR3_46285</name>
</gene>
<evidence type="ECO:0008006" key="3">
    <source>
        <dbReference type="Google" id="ProtNLM"/>
    </source>
</evidence>
<organism evidence="1 2">
    <name type="scientific">Nonomuraea salmonea</name>
    <dbReference type="NCBI Taxonomy" id="46181"/>
    <lineage>
        <taxon>Bacteria</taxon>
        <taxon>Bacillati</taxon>
        <taxon>Actinomycetota</taxon>
        <taxon>Actinomycetes</taxon>
        <taxon>Streptosporangiales</taxon>
        <taxon>Streptosporangiaceae</taxon>
        <taxon>Nonomuraea</taxon>
    </lineage>
</organism>
<name>A0ABV5P359_9ACTN</name>
<comment type="caution">
    <text evidence="1">The sequence shown here is derived from an EMBL/GenBank/DDBJ whole genome shotgun (WGS) entry which is preliminary data.</text>
</comment>
<dbReference type="EMBL" id="JBHMCF010000057">
    <property type="protein sequence ID" value="MFB9476947.1"/>
    <property type="molecule type" value="Genomic_DNA"/>
</dbReference>
<dbReference type="RefSeq" id="WP_379485239.1">
    <property type="nucleotide sequence ID" value="NZ_JBHMCF010000057.1"/>
</dbReference>
<evidence type="ECO:0000313" key="2">
    <source>
        <dbReference type="Proteomes" id="UP001589568"/>
    </source>
</evidence>
<evidence type="ECO:0000313" key="1">
    <source>
        <dbReference type="EMBL" id="MFB9476947.1"/>
    </source>
</evidence>
<dbReference type="Proteomes" id="UP001589568">
    <property type="component" value="Unassembled WGS sequence"/>
</dbReference>